<evidence type="ECO:0000313" key="3">
    <source>
        <dbReference type="Proteomes" id="UP000315017"/>
    </source>
</evidence>
<dbReference type="InterPro" id="IPR052588">
    <property type="entry name" value="Kelch_domain_protein"/>
</dbReference>
<dbReference type="OrthoDB" id="232651at2"/>
<dbReference type="KEGG" id="aagg:ETAA8_23780"/>
<keyword evidence="3" id="KW-1185">Reference proteome</keyword>
<evidence type="ECO:0000313" key="2">
    <source>
        <dbReference type="EMBL" id="QDU27291.1"/>
    </source>
</evidence>
<keyword evidence="1" id="KW-0732">Signal</keyword>
<dbReference type="SUPFAM" id="SSF50965">
    <property type="entry name" value="Galactose oxidase, central domain"/>
    <property type="match status" value="1"/>
</dbReference>
<dbReference type="PANTHER" id="PTHR46063">
    <property type="entry name" value="KELCH DOMAIN-CONTAINING PROTEIN"/>
    <property type="match status" value="1"/>
</dbReference>
<dbReference type="AlphaFoldDB" id="A0A517YAS0"/>
<sequence precursor="true">MLHRACSCLLAIAWLLAVVRGPALVAQDQASALPPNQWQEIVAGGVGPRVSPALVWSAARQRFVMVGGTISHAHKPPFPYDVLSLNLATKTWENELPPGGEKWGPLTGAVQPPKFKSPYFEMLDSEQNVRPWQRHAKMWYQGQLAPWDGNLYSLLCGRTVAYHIESRQWRNLEPANAPLPLTKSEKEGLNWSALGLDPLNQELVLFGGGGLATSRGDAGTWVYSTKKNEWRQLDLKVQPPPRALSPLVYDPQSKQLVLFGGDGLDTLYGDTWTYDCATRTWHERKPVVAPAPRLGHALVSLPKSGKLALVGGVGYTSSTAYQALLYKPLPLEIWTYDVSLNAWSLVKRLEEKGPTHFSVDAAVAAVDDQDRLLWWGPKTTGNRYENDSRTWLIQLDVSHSDAAATAKFGVPAGTVVQRDESHDPAWYAADVPTPNLSEQVRFYEELPTNRWTAVAAPKWPMNRQGGGWSTVAYDTSRQQFLHLGGGHSSYFGNDVAHFDTRAARWSISYRPQFALDFNYDLSGPGPWAFNGGPWGNHNYHAYNYDPVRDRLIFIRNEYTHVYDPERRVWPHEELLRNNPFAGSKYTSYLVTTPAGVVIWTNRKESQFASGVWKLSKDGWNELATTGDSLPLPQTDGSTLTFDSERNRLLLTTTLGEKGIVHSGQVWSCDLRSGEVRKLDPAGREAITSKRFARESVFLPKRDAVLFGHHLGEQNRLAIYDVANNRWCVAHVPGSEFFYRPEAGSSVDLGLQYDTARDLVWGVMCKLHPGAVQVMRVSDELKLTPLP</sequence>
<dbReference type="Pfam" id="PF24681">
    <property type="entry name" value="Kelch_KLHDC2_KLHL20_DRC7"/>
    <property type="match status" value="1"/>
</dbReference>
<feature type="signal peptide" evidence="1">
    <location>
        <begin position="1"/>
        <end position="25"/>
    </location>
</feature>
<protein>
    <submittedName>
        <fullName evidence="2">Kelch motif protein</fullName>
    </submittedName>
</protein>
<dbReference type="InterPro" id="IPR011043">
    <property type="entry name" value="Gal_Oxase/kelch_b-propeller"/>
</dbReference>
<dbReference type="Proteomes" id="UP000315017">
    <property type="component" value="Chromosome"/>
</dbReference>
<dbReference type="SUPFAM" id="SSF117281">
    <property type="entry name" value="Kelch motif"/>
    <property type="match status" value="1"/>
</dbReference>
<evidence type="ECO:0000256" key="1">
    <source>
        <dbReference type="SAM" id="SignalP"/>
    </source>
</evidence>
<gene>
    <name evidence="2" type="ORF">ETAA8_23780</name>
</gene>
<dbReference type="InterPro" id="IPR015915">
    <property type="entry name" value="Kelch-typ_b-propeller"/>
</dbReference>
<dbReference type="Gene3D" id="2.120.10.80">
    <property type="entry name" value="Kelch-type beta propeller"/>
    <property type="match status" value="1"/>
</dbReference>
<feature type="chain" id="PRO_5022158832" evidence="1">
    <location>
        <begin position="26"/>
        <end position="786"/>
    </location>
</feature>
<dbReference type="EMBL" id="CP036274">
    <property type="protein sequence ID" value="QDU27291.1"/>
    <property type="molecule type" value="Genomic_DNA"/>
</dbReference>
<dbReference type="PANTHER" id="PTHR46063:SF1">
    <property type="entry name" value="KELCH DOMAIN-CONTAINING PROTEIN 4"/>
    <property type="match status" value="1"/>
</dbReference>
<dbReference type="RefSeq" id="WP_145088144.1">
    <property type="nucleotide sequence ID" value="NZ_CP036274.1"/>
</dbReference>
<proteinExistence type="predicted"/>
<name>A0A517YAS0_9BACT</name>
<reference evidence="2 3" key="1">
    <citation type="submission" date="2019-02" db="EMBL/GenBank/DDBJ databases">
        <title>Deep-cultivation of Planctomycetes and their phenomic and genomic characterization uncovers novel biology.</title>
        <authorList>
            <person name="Wiegand S."/>
            <person name="Jogler M."/>
            <person name="Boedeker C."/>
            <person name="Pinto D."/>
            <person name="Vollmers J."/>
            <person name="Rivas-Marin E."/>
            <person name="Kohn T."/>
            <person name="Peeters S.H."/>
            <person name="Heuer A."/>
            <person name="Rast P."/>
            <person name="Oberbeckmann S."/>
            <person name="Bunk B."/>
            <person name="Jeske O."/>
            <person name="Meyerdierks A."/>
            <person name="Storesund J.E."/>
            <person name="Kallscheuer N."/>
            <person name="Luecker S."/>
            <person name="Lage O.M."/>
            <person name="Pohl T."/>
            <person name="Merkel B.J."/>
            <person name="Hornburger P."/>
            <person name="Mueller R.-W."/>
            <person name="Bruemmer F."/>
            <person name="Labrenz M."/>
            <person name="Spormann A.M."/>
            <person name="Op den Camp H."/>
            <person name="Overmann J."/>
            <person name="Amann R."/>
            <person name="Jetten M.S.M."/>
            <person name="Mascher T."/>
            <person name="Medema M.H."/>
            <person name="Devos D.P."/>
            <person name="Kaster A.-K."/>
            <person name="Ovreas L."/>
            <person name="Rohde M."/>
            <person name="Galperin M.Y."/>
            <person name="Jogler C."/>
        </authorList>
    </citation>
    <scope>NUCLEOTIDE SEQUENCE [LARGE SCALE GENOMIC DNA]</scope>
    <source>
        <strain evidence="2 3">ETA_A8</strain>
    </source>
</reference>
<accession>A0A517YAS0</accession>
<organism evidence="2 3">
    <name type="scientific">Anatilimnocola aggregata</name>
    <dbReference type="NCBI Taxonomy" id="2528021"/>
    <lineage>
        <taxon>Bacteria</taxon>
        <taxon>Pseudomonadati</taxon>
        <taxon>Planctomycetota</taxon>
        <taxon>Planctomycetia</taxon>
        <taxon>Pirellulales</taxon>
        <taxon>Pirellulaceae</taxon>
        <taxon>Anatilimnocola</taxon>
    </lineage>
</organism>